<name>A0A226E9B6_FOLCA</name>
<gene>
    <name evidence="1" type="ORF">Fcan01_11116</name>
</gene>
<dbReference type="AlphaFoldDB" id="A0A226E9B6"/>
<accession>A0A226E9B6</accession>
<keyword evidence="2" id="KW-1185">Reference proteome</keyword>
<organism evidence="1 2">
    <name type="scientific">Folsomia candida</name>
    <name type="common">Springtail</name>
    <dbReference type="NCBI Taxonomy" id="158441"/>
    <lineage>
        <taxon>Eukaryota</taxon>
        <taxon>Metazoa</taxon>
        <taxon>Ecdysozoa</taxon>
        <taxon>Arthropoda</taxon>
        <taxon>Hexapoda</taxon>
        <taxon>Collembola</taxon>
        <taxon>Entomobryomorpha</taxon>
        <taxon>Isotomoidea</taxon>
        <taxon>Isotomidae</taxon>
        <taxon>Proisotominae</taxon>
        <taxon>Folsomia</taxon>
    </lineage>
</organism>
<dbReference type="Proteomes" id="UP000198287">
    <property type="component" value="Unassembled WGS sequence"/>
</dbReference>
<comment type="caution">
    <text evidence="1">The sequence shown here is derived from an EMBL/GenBank/DDBJ whole genome shotgun (WGS) entry which is preliminary data.</text>
</comment>
<protein>
    <submittedName>
        <fullName evidence="1">Uncharacterized protein</fullName>
    </submittedName>
</protein>
<dbReference type="EMBL" id="LNIX01000005">
    <property type="protein sequence ID" value="OXA54145.1"/>
    <property type="molecule type" value="Genomic_DNA"/>
</dbReference>
<proteinExistence type="predicted"/>
<sequence>MGVTYFGTGISKIDIILTYDDRVTVVRGSYVETGRIETWGNVRQLGKMKGKYWKTMWLCHKDIYVCFHPFATFRLQRFIGGEAKPNPFMDHPLGTVGVAGENKIFTEIESTNVEIKCSHAINETKTKKLVTIVGKSLFLRNLAADGVQNYRILANSAQLYKHLEVGRCDSPGHIVSQNQLIRPRVRKHLLVDLARHRHFWHNPIPRGTQERREQTAYLALLSLHDYGDVFCIIRIRLRSRAIGVGWCQGFDRGCGGNFIRSLLPLGRLVFLEEVPPFNNIGTLSVEPGPPRPSCVT</sequence>
<evidence type="ECO:0000313" key="1">
    <source>
        <dbReference type="EMBL" id="OXA54145.1"/>
    </source>
</evidence>
<reference evidence="1 2" key="1">
    <citation type="submission" date="2015-12" db="EMBL/GenBank/DDBJ databases">
        <title>The genome of Folsomia candida.</title>
        <authorList>
            <person name="Faddeeva A."/>
            <person name="Derks M.F."/>
            <person name="Anvar Y."/>
            <person name="Smit S."/>
            <person name="Van Straalen N."/>
            <person name="Roelofs D."/>
        </authorList>
    </citation>
    <scope>NUCLEOTIDE SEQUENCE [LARGE SCALE GENOMIC DNA]</scope>
    <source>
        <strain evidence="1 2">VU population</strain>
        <tissue evidence="1">Whole body</tissue>
    </source>
</reference>
<evidence type="ECO:0000313" key="2">
    <source>
        <dbReference type="Proteomes" id="UP000198287"/>
    </source>
</evidence>